<evidence type="ECO:0000313" key="4">
    <source>
        <dbReference type="EMBL" id="SET49078.1"/>
    </source>
</evidence>
<keyword evidence="5" id="KW-1185">Reference proteome</keyword>
<dbReference type="STRING" id="349064.SAMN05660429_01943"/>
<accession>A0A1I0EVB5</accession>
<gene>
    <name evidence="4" type="ORF">SAMN05660429_01943</name>
</gene>
<dbReference type="InterPro" id="IPR050238">
    <property type="entry name" value="DNA_Rep/Repair_Clamp_Loader"/>
</dbReference>
<evidence type="ECO:0000256" key="1">
    <source>
        <dbReference type="ARBA" id="ARBA00012417"/>
    </source>
</evidence>
<proteinExistence type="predicted"/>
<sequence length="309" mass="34865">MTNTPNISQYQQQFVSQIAQQKLPHALLLVGHQHVGKLALANWLVSLLACLTPTKEHNACGQCKHCLLVAQSTFPDIKHIAPNGRNIGVDEIRQVSNFIEKTPLLSAYKSVVIEDADKMTVAASNALLKTLEEPTDDSFLILVAQDINALLPTIVSRCQQVFIKAPIHDEQRTDQNKPSALNSSHLPELSDEEIATEYQAFIAAFSAFVFEQKPINKVLPILLATPHNWRWLEKISSDWQRAINGWETASDAQLITKQACETLGKDKLWQLYQLTVSCIQHQKTFIQSNDQFEMEKYLTQIKTITNHEE</sequence>
<dbReference type="EC" id="2.7.7.7" evidence="1"/>
<dbReference type="RefSeq" id="WP_093329642.1">
    <property type="nucleotide sequence ID" value="NZ_AP027363.1"/>
</dbReference>
<dbReference type="InterPro" id="IPR027417">
    <property type="entry name" value="P-loop_NTPase"/>
</dbReference>
<name>A0A1I0EVB5_THASX</name>
<reference evidence="4 5" key="1">
    <citation type="submission" date="2016-10" db="EMBL/GenBank/DDBJ databases">
        <authorList>
            <person name="de Groot N.N."/>
        </authorList>
    </citation>
    <scope>NUCLEOTIDE SEQUENCE [LARGE SCALE GENOMIC DNA]</scope>
    <source>
        <strain evidence="4 5">DSM 19706</strain>
    </source>
</reference>
<protein>
    <recommendedName>
        <fullName evidence="1">DNA-directed DNA polymerase</fullName>
        <ecNumber evidence="1">2.7.7.7</ecNumber>
    </recommendedName>
</protein>
<keyword evidence="2" id="KW-0548">Nucleotidyltransferase</keyword>
<dbReference type="SUPFAM" id="SSF52540">
    <property type="entry name" value="P-loop containing nucleoside triphosphate hydrolases"/>
    <property type="match status" value="1"/>
</dbReference>
<organism evidence="4 5">
    <name type="scientific">Thalassotalea agarivorans</name>
    <name type="common">Thalassomonas agarivorans</name>
    <dbReference type="NCBI Taxonomy" id="349064"/>
    <lineage>
        <taxon>Bacteria</taxon>
        <taxon>Pseudomonadati</taxon>
        <taxon>Pseudomonadota</taxon>
        <taxon>Gammaproteobacteria</taxon>
        <taxon>Alteromonadales</taxon>
        <taxon>Colwelliaceae</taxon>
        <taxon>Thalassotalea</taxon>
    </lineage>
</organism>
<keyword evidence="2" id="KW-0808">Transferase</keyword>
<evidence type="ECO:0000256" key="3">
    <source>
        <dbReference type="ARBA" id="ARBA00049244"/>
    </source>
</evidence>
<dbReference type="Pfam" id="PF13177">
    <property type="entry name" value="DNA_pol3_delta2"/>
    <property type="match status" value="1"/>
</dbReference>
<dbReference type="PANTHER" id="PTHR11669:SF8">
    <property type="entry name" value="DNA POLYMERASE III SUBUNIT DELTA"/>
    <property type="match status" value="1"/>
</dbReference>
<comment type="catalytic activity">
    <reaction evidence="3">
        <text>DNA(n) + a 2'-deoxyribonucleoside 5'-triphosphate = DNA(n+1) + diphosphate</text>
        <dbReference type="Rhea" id="RHEA:22508"/>
        <dbReference type="Rhea" id="RHEA-COMP:17339"/>
        <dbReference type="Rhea" id="RHEA-COMP:17340"/>
        <dbReference type="ChEBI" id="CHEBI:33019"/>
        <dbReference type="ChEBI" id="CHEBI:61560"/>
        <dbReference type="ChEBI" id="CHEBI:173112"/>
        <dbReference type="EC" id="2.7.7.7"/>
    </reaction>
</comment>
<dbReference type="EMBL" id="FOHK01000008">
    <property type="protein sequence ID" value="SET49078.1"/>
    <property type="molecule type" value="Genomic_DNA"/>
</dbReference>
<dbReference type="GO" id="GO:0006261">
    <property type="term" value="P:DNA-templated DNA replication"/>
    <property type="evidence" value="ECO:0007669"/>
    <property type="project" value="TreeGrafter"/>
</dbReference>
<dbReference type="OrthoDB" id="9811073at2"/>
<dbReference type="PANTHER" id="PTHR11669">
    <property type="entry name" value="REPLICATION FACTOR C / DNA POLYMERASE III GAMMA-TAU SUBUNIT"/>
    <property type="match status" value="1"/>
</dbReference>
<evidence type="ECO:0000313" key="5">
    <source>
        <dbReference type="Proteomes" id="UP000199308"/>
    </source>
</evidence>
<dbReference type="AlphaFoldDB" id="A0A1I0EVB5"/>
<evidence type="ECO:0000256" key="2">
    <source>
        <dbReference type="ARBA" id="ARBA00022932"/>
    </source>
</evidence>
<dbReference type="Gene3D" id="3.40.50.300">
    <property type="entry name" value="P-loop containing nucleotide triphosphate hydrolases"/>
    <property type="match status" value="1"/>
</dbReference>
<dbReference type="GO" id="GO:0003887">
    <property type="term" value="F:DNA-directed DNA polymerase activity"/>
    <property type="evidence" value="ECO:0007669"/>
    <property type="project" value="UniProtKB-KW"/>
</dbReference>
<keyword evidence="2" id="KW-0239">DNA-directed DNA polymerase</keyword>
<dbReference type="Proteomes" id="UP000199308">
    <property type="component" value="Unassembled WGS sequence"/>
</dbReference>